<dbReference type="SUPFAM" id="SSF140459">
    <property type="entry name" value="PE/PPE dimer-like"/>
    <property type="match status" value="1"/>
</dbReference>
<dbReference type="Gene3D" id="1.20.1260.20">
    <property type="entry name" value="PPE superfamily"/>
    <property type="match status" value="1"/>
</dbReference>
<feature type="compositionally biased region" description="Basic and acidic residues" evidence="1">
    <location>
        <begin position="31"/>
        <end position="40"/>
    </location>
</feature>
<reference evidence="3" key="1">
    <citation type="journal article" date="2019" name="Int. J. Syst. Evol. Microbiol.">
        <title>The Global Catalogue of Microorganisms (GCM) 10K type strain sequencing project: providing services to taxonomists for standard genome sequencing and annotation.</title>
        <authorList>
            <consortium name="The Broad Institute Genomics Platform"/>
            <consortium name="The Broad Institute Genome Sequencing Center for Infectious Disease"/>
            <person name="Wu L."/>
            <person name="Ma J."/>
        </authorList>
    </citation>
    <scope>NUCLEOTIDE SEQUENCE [LARGE SCALE GENOMIC DNA]</scope>
    <source>
        <strain evidence="3">JCM 31486</strain>
    </source>
</reference>
<feature type="region of interest" description="Disordered" evidence="1">
    <location>
        <begin position="259"/>
        <end position="376"/>
    </location>
</feature>
<comment type="caution">
    <text evidence="2">The sequence shown here is derived from an EMBL/GenBank/DDBJ whole genome shotgun (WGS) entry which is preliminary data.</text>
</comment>
<dbReference type="Proteomes" id="UP001597045">
    <property type="component" value="Unassembled WGS sequence"/>
</dbReference>
<dbReference type="EMBL" id="JBHTIS010000113">
    <property type="protein sequence ID" value="MFD1044737.1"/>
    <property type="molecule type" value="Genomic_DNA"/>
</dbReference>
<dbReference type="InterPro" id="IPR038332">
    <property type="entry name" value="PPE_sf"/>
</dbReference>
<protein>
    <recommendedName>
        <fullName evidence="4">PPE domain-containing protein</fullName>
    </recommendedName>
</protein>
<feature type="compositionally biased region" description="Gly residues" evidence="1">
    <location>
        <begin position="351"/>
        <end position="369"/>
    </location>
</feature>
<evidence type="ECO:0000256" key="1">
    <source>
        <dbReference type="SAM" id="MobiDB-lite"/>
    </source>
</evidence>
<sequence length="376" mass="40439">MGNHQEGVHTAVNRGKQTSTADQYGVDMQDTTDKTGQIRDRANTNYDREHDGGFWDWLQKVLFKDSTVDGQVRNETSQDAATLGAGVTMRPAPSIPSTNYMSHAHKDLKSMVTQNVDPTMSQTASDTWIDVGNGMVEHQGNFVAAMGKSETGWRGQAGDAARNFMADVANYIGQAGKSAQYAGKQESLHSQSLSTATNSMPDPIEFNAAAANADLKNTTDPFEYVAKYTEYEATYNASQEAHQQAAQVMSTYDQNLSGASTLPAFSKPPQMGGGSGKIEKREKKDPNDKHENETEGNNKHTLTNNSIDSNTNNNTTNNTNNNQIDGKRPPGSQDKGILLDENGNWNQVQPPGGGVKTGVGTPDGPGRTGGQSYVPG</sequence>
<feature type="compositionally biased region" description="Basic and acidic residues" evidence="1">
    <location>
        <begin position="277"/>
        <end position="298"/>
    </location>
</feature>
<feature type="region of interest" description="Disordered" evidence="1">
    <location>
        <begin position="1"/>
        <end position="40"/>
    </location>
</feature>
<accession>A0ABW3M482</accession>
<feature type="compositionally biased region" description="Low complexity" evidence="1">
    <location>
        <begin position="301"/>
        <end position="322"/>
    </location>
</feature>
<proteinExistence type="predicted"/>
<keyword evidence="3" id="KW-1185">Reference proteome</keyword>
<name>A0ABW3M482_9PSEU</name>
<evidence type="ECO:0008006" key="4">
    <source>
        <dbReference type="Google" id="ProtNLM"/>
    </source>
</evidence>
<feature type="non-terminal residue" evidence="2">
    <location>
        <position position="376"/>
    </location>
</feature>
<evidence type="ECO:0000313" key="3">
    <source>
        <dbReference type="Proteomes" id="UP001597045"/>
    </source>
</evidence>
<evidence type="ECO:0000313" key="2">
    <source>
        <dbReference type="EMBL" id="MFD1044737.1"/>
    </source>
</evidence>
<organism evidence="2 3">
    <name type="scientific">Kibdelosporangium lantanae</name>
    <dbReference type="NCBI Taxonomy" id="1497396"/>
    <lineage>
        <taxon>Bacteria</taxon>
        <taxon>Bacillati</taxon>
        <taxon>Actinomycetota</taxon>
        <taxon>Actinomycetes</taxon>
        <taxon>Pseudonocardiales</taxon>
        <taxon>Pseudonocardiaceae</taxon>
        <taxon>Kibdelosporangium</taxon>
    </lineage>
</organism>
<gene>
    <name evidence="2" type="ORF">ACFQ1S_03580</name>
</gene>